<organism evidence="1 2">
    <name type="scientific">Massilia psychrophila</name>
    <dbReference type="NCBI Taxonomy" id="1603353"/>
    <lineage>
        <taxon>Bacteria</taxon>
        <taxon>Pseudomonadati</taxon>
        <taxon>Pseudomonadota</taxon>
        <taxon>Betaproteobacteria</taxon>
        <taxon>Burkholderiales</taxon>
        <taxon>Oxalobacteraceae</taxon>
        <taxon>Telluria group</taxon>
        <taxon>Massilia</taxon>
    </lineage>
</organism>
<proteinExistence type="predicted"/>
<keyword evidence="2" id="KW-1185">Reference proteome</keyword>
<evidence type="ECO:0000313" key="1">
    <source>
        <dbReference type="EMBL" id="PIL38788.1"/>
    </source>
</evidence>
<sequence length="261" mass="27365">MLAAGAVAAPTDGIGACRKMPLKSASYWNGSYTDTHTRTHLAYYYQNETLPVTLPALAAGADGMVLQADGNSNMPAPPAVGTFRLSRPRVTGVSTFSAAGALQVTLGERSLSVRLPSGLDHSQAIARIARGSATPVRGSALKYKSVHVVLDDIAITAEGANGGYFFNVYLNVPASRATSSALRTSLIGNLGPFQVRAAAQRRGGRAKLRYVVTQLLADVPIVDIGMATVSFVRVNGEHSPAGPVIEIGEVRLELSTDEDES</sequence>
<reference evidence="1 2" key="1">
    <citation type="submission" date="2017-10" db="EMBL/GenBank/DDBJ databases">
        <title>Massilia psychrophilum sp. nov., a novel purple-pigmented bacterium isolated from Tianshan glacier, Xinjiang Municipality, China.</title>
        <authorList>
            <person name="Wang H."/>
        </authorList>
    </citation>
    <scope>NUCLEOTIDE SEQUENCE [LARGE SCALE GENOMIC DNA]</scope>
    <source>
        <strain evidence="1 2">JCM 30813</strain>
    </source>
</reference>
<dbReference type="AlphaFoldDB" id="A0A2G8SZB2"/>
<accession>A0A2G8SZB2</accession>
<protein>
    <submittedName>
        <fullName evidence="1">Uncharacterized protein</fullName>
    </submittedName>
</protein>
<dbReference type="EMBL" id="PDOB01000029">
    <property type="protein sequence ID" value="PIL38788.1"/>
    <property type="molecule type" value="Genomic_DNA"/>
</dbReference>
<evidence type="ECO:0000313" key="2">
    <source>
        <dbReference type="Proteomes" id="UP000228593"/>
    </source>
</evidence>
<gene>
    <name evidence="1" type="ORF">CR103_16280</name>
</gene>
<name>A0A2G8SZB2_9BURK</name>
<comment type="caution">
    <text evidence="1">The sequence shown here is derived from an EMBL/GenBank/DDBJ whole genome shotgun (WGS) entry which is preliminary data.</text>
</comment>
<dbReference type="Proteomes" id="UP000228593">
    <property type="component" value="Unassembled WGS sequence"/>
</dbReference>